<sequence length="111" mass="11243">MVRLSLAKLAATVGGMAVASIAAAGIASADPIDTVINTTCNYGQVIAALNATDPAAAAQFNASPVAQSYLRQFLAAPPPRRAQMAAQLQAMPGAAQYFGLVESVAGTCNNY</sequence>
<dbReference type="InterPro" id="IPR016572">
    <property type="entry name" value="UCP010611"/>
</dbReference>
<dbReference type="GO" id="GO:0020037">
    <property type="term" value="F:heme binding"/>
    <property type="evidence" value="ECO:0007669"/>
    <property type="project" value="InterPro"/>
</dbReference>
<dbReference type="KEGG" id="mlj:MLAC_07800"/>
<dbReference type="PIRSF" id="PIRSF010611">
    <property type="entry name" value="UCP010611"/>
    <property type="match status" value="1"/>
</dbReference>
<dbReference type="AlphaFoldDB" id="A0A7I7NFP1"/>
<dbReference type="InterPro" id="IPR032407">
    <property type="entry name" value="MHB"/>
</dbReference>
<proteinExistence type="predicted"/>
<dbReference type="Proteomes" id="UP000466396">
    <property type="component" value="Chromosome"/>
</dbReference>
<dbReference type="EMBL" id="AP022581">
    <property type="protein sequence ID" value="BBX95486.1"/>
    <property type="molecule type" value="Genomic_DNA"/>
</dbReference>
<reference evidence="2 3" key="1">
    <citation type="journal article" date="2019" name="Emerg. Microbes Infect.">
        <title>Comprehensive subspecies identification of 175 nontuberculous mycobacteria species based on 7547 genomic profiles.</title>
        <authorList>
            <person name="Matsumoto Y."/>
            <person name="Kinjo T."/>
            <person name="Motooka D."/>
            <person name="Nabeya D."/>
            <person name="Jung N."/>
            <person name="Uechi K."/>
            <person name="Horii T."/>
            <person name="Iida T."/>
            <person name="Fujita J."/>
            <person name="Nakamura S."/>
        </authorList>
    </citation>
    <scope>NUCLEOTIDE SEQUENCE [LARGE SCALE GENOMIC DNA]</scope>
    <source>
        <strain evidence="2 3">JCM 15657</strain>
    </source>
</reference>
<feature type="signal peptide" evidence="1">
    <location>
        <begin position="1"/>
        <end position="29"/>
    </location>
</feature>
<organism evidence="2 3">
    <name type="scientific">Mycobacterium lacus</name>
    <dbReference type="NCBI Taxonomy" id="169765"/>
    <lineage>
        <taxon>Bacteria</taxon>
        <taxon>Bacillati</taxon>
        <taxon>Actinomycetota</taxon>
        <taxon>Actinomycetes</taxon>
        <taxon>Mycobacteriales</taxon>
        <taxon>Mycobacteriaceae</taxon>
        <taxon>Mycobacterium</taxon>
    </lineage>
</organism>
<gene>
    <name evidence="2" type="primary">TB8.4</name>
    <name evidence="2" type="ORF">MLAC_07800</name>
</gene>
<dbReference type="NCBIfam" id="TIGR04529">
    <property type="entry name" value="MTB_hemophore"/>
    <property type="match status" value="1"/>
</dbReference>
<protein>
    <recommendedName>
        <fullName evidence="4">Hemophore-related protein</fullName>
    </recommendedName>
</protein>
<evidence type="ECO:0008006" key="4">
    <source>
        <dbReference type="Google" id="ProtNLM"/>
    </source>
</evidence>
<evidence type="ECO:0000313" key="2">
    <source>
        <dbReference type="EMBL" id="BBX95486.1"/>
    </source>
</evidence>
<evidence type="ECO:0000313" key="3">
    <source>
        <dbReference type="Proteomes" id="UP000466396"/>
    </source>
</evidence>
<evidence type="ECO:0000256" key="1">
    <source>
        <dbReference type="SAM" id="SignalP"/>
    </source>
</evidence>
<accession>A0A7I7NFP1</accession>
<feature type="chain" id="PRO_5029570249" description="Hemophore-related protein" evidence="1">
    <location>
        <begin position="30"/>
        <end position="111"/>
    </location>
</feature>
<keyword evidence="1" id="KW-0732">Signal</keyword>
<name>A0A7I7NFP1_9MYCO</name>
<keyword evidence="3" id="KW-1185">Reference proteome</keyword>